<comment type="caution">
    <text evidence="1">The sequence shown here is derived from an EMBL/GenBank/DDBJ whole genome shotgun (WGS) entry which is preliminary data.</text>
</comment>
<keyword evidence="2" id="KW-1185">Reference proteome</keyword>
<name>A0ACC0UZ87_9HYPO</name>
<gene>
    <name evidence="1" type="ORF">N3K66_005919</name>
</gene>
<evidence type="ECO:0000313" key="2">
    <source>
        <dbReference type="Proteomes" id="UP001163324"/>
    </source>
</evidence>
<accession>A0ACC0UZ87</accession>
<dbReference type="Proteomes" id="UP001163324">
    <property type="component" value="Chromosome 5"/>
</dbReference>
<evidence type="ECO:0000313" key="1">
    <source>
        <dbReference type="EMBL" id="KAI9899458.1"/>
    </source>
</evidence>
<dbReference type="EMBL" id="CM047944">
    <property type="protein sequence ID" value="KAI9899458.1"/>
    <property type="molecule type" value="Genomic_DNA"/>
</dbReference>
<sequence length="523" mass="56808">MATVVPPPSKRQKRQALERSQIQQDVTAVAQILGSFRARFVDGDGKQLANVIEVSFADASERNMSQLLNTLLENDKEEAVPYRFKIQVSGSGTVIDHLPTDPSQLPALLEAKGVGSASEVVLDLVAEPQAVFKVNPVSRLSHRIPGHGEAILTAQFSPATSSLLATGSGDTTARIWDADTGTPKFTLKGHTGPVIGVSWSPDGEYLATCSMDKTARLWNPKTGQAVSKVLRGHQKDVRAFTWQPYHLWRDGTPLLATAGKDATCRIWNVGTGLAEHILSGHSAAISCVKWGGTGGEGGTIITASHDKTLRIWDPLKGVLLQTLTGHAHWVNSLALSTDYVLRSGFFEPATPVPATIEEKRLKAKERFEKAARVKGELVETLASASDDFTMYLWNPAKSGNKPITRMHGHQKQVNHVAFSPDGRLIASVGWDNHTKLWNAKDGAFLTTLRGHVAPVYLCSFSADSRLLVTASKDTTLKVWNLQTLKLARDLAGHEDEVYAVDWSIDGQRIGSGGKDKAVRLWAN</sequence>
<reference evidence="1" key="1">
    <citation type="submission" date="2022-10" db="EMBL/GenBank/DDBJ databases">
        <title>Complete Genome of Trichothecium roseum strain YXFP-22015, a Plant Pathogen Isolated from Citrus.</title>
        <authorList>
            <person name="Wang Y."/>
            <person name="Zhu L."/>
        </authorList>
    </citation>
    <scope>NUCLEOTIDE SEQUENCE</scope>
    <source>
        <strain evidence="1">YXFP-22015</strain>
    </source>
</reference>
<protein>
    <submittedName>
        <fullName evidence="1">Uncharacterized protein</fullName>
    </submittedName>
</protein>
<organism evidence="1 2">
    <name type="scientific">Trichothecium roseum</name>
    <dbReference type="NCBI Taxonomy" id="47278"/>
    <lineage>
        <taxon>Eukaryota</taxon>
        <taxon>Fungi</taxon>
        <taxon>Dikarya</taxon>
        <taxon>Ascomycota</taxon>
        <taxon>Pezizomycotina</taxon>
        <taxon>Sordariomycetes</taxon>
        <taxon>Hypocreomycetidae</taxon>
        <taxon>Hypocreales</taxon>
        <taxon>Hypocreales incertae sedis</taxon>
        <taxon>Trichothecium</taxon>
    </lineage>
</organism>
<proteinExistence type="predicted"/>